<dbReference type="STRING" id="571298.SAMN04488026_10543"/>
<comment type="similarity">
    <text evidence="1">Belongs to the HyuE racemase family.</text>
</comment>
<accession>A0A1G9ER20</accession>
<dbReference type="AlphaFoldDB" id="A0A1G9ER20"/>
<evidence type="ECO:0000256" key="1">
    <source>
        <dbReference type="ARBA" id="ARBA00038414"/>
    </source>
</evidence>
<dbReference type="Proteomes" id="UP000199382">
    <property type="component" value="Unassembled WGS sequence"/>
</dbReference>
<dbReference type="Gene3D" id="3.40.50.12500">
    <property type="match status" value="1"/>
</dbReference>
<dbReference type="EMBL" id="FNEK01000054">
    <property type="protein sequence ID" value="SDK78570.1"/>
    <property type="molecule type" value="Genomic_DNA"/>
</dbReference>
<dbReference type="Pfam" id="PF01177">
    <property type="entry name" value="Asp_Glu_race"/>
    <property type="match status" value="1"/>
</dbReference>
<dbReference type="InterPro" id="IPR015942">
    <property type="entry name" value="Asp/Glu/hydantoin_racemase"/>
</dbReference>
<protein>
    <submittedName>
        <fullName evidence="2">Allantoin racemase</fullName>
    </submittedName>
</protein>
<dbReference type="PANTHER" id="PTHR28047:SF5">
    <property type="entry name" value="PROTEIN DCG1"/>
    <property type="match status" value="1"/>
</dbReference>
<dbReference type="PANTHER" id="PTHR28047">
    <property type="entry name" value="PROTEIN DCG1"/>
    <property type="match status" value="1"/>
</dbReference>
<name>A0A1G9ER20_9RHOB</name>
<dbReference type="GO" id="GO:0047661">
    <property type="term" value="F:amino-acid racemase activity"/>
    <property type="evidence" value="ECO:0007669"/>
    <property type="project" value="InterPro"/>
</dbReference>
<gene>
    <name evidence="2" type="ORF">SAMN04488026_10543</name>
</gene>
<dbReference type="OrthoDB" id="9791723at2"/>
<dbReference type="RefSeq" id="WP_093161336.1">
    <property type="nucleotide sequence ID" value="NZ_FNEK01000054.1"/>
</dbReference>
<reference evidence="2 3" key="1">
    <citation type="submission" date="2016-10" db="EMBL/GenBank/DDBJ databases">
        <authorList>
            <person name="de Groot N.N."/>
        </authorList>
    </citation>
    <scope>NUCLEOTIDE SEQUENCE [LARGE SCALE GENOMIC DNA]</scope>
    <source>
        <strain evidence="2 3">DSM 25294</strain>
    </source>
</reference>
<sequence length="251" mass="26134">MTSIRVITPIVSVGFRDDTPLQSAVPAGCTLSSVFLKNGPASVESAIDEVLAAPGVADAALNAEADGIEAVVIDCMLDPGLDAAREAVAFPVIGCGEAGLKAAAEAGPFSVVTVLDRQARAFRELAVRHGLGDRLMSVRGIGVSVLGLEGDRPNSIEATIRECRRAVEEDGAKAVVFGCTGMLGFADPVRDALGDRIDQVIDPLPHAVALAHQSVLAGVRTDKAVYPYPDPKPALGFTAWAALNELLERKK</sequence>
<keyword evidence="3" id="KW-1185">Reference proteome</keyword>
<dbReference type="InterPro" id="IPR052186">
    <property type="entry name" value="Hydantoin_racemase-like"/>
</dbReference>
<organism evidence="2 3">
    <name type="scientific">Aliiruegeria lutimaris</name>
    <dbReference type="NCBI Taxonomy" id="571298"/>
    <lineage>
        <taxon>Bacteria</taxon>
        <taxon>Pseudomonadati</taxon>
        <taxon>Pseudomonadota</taxon>
        <taxon>Alphaproteobacteria</taxon>
        <taxon>Rhodobacterales</taxon>
        <taxon>Roseobacteraceae</taxon>
        <taxon>Aliiruegeria</taxon>
    </lineage>
</organism>
<dbReference type="InterPro" id="IPR053714">
    <property type="entry name" value="Iso_Racemase_Enz_sf"/>
</dbReference>
<proteinExistence type="inferred from homology"/>
<evidence type="ECO:0000313" key="2">
    <source>
        <dbReference type="EMBL" id="SDK78570.1"/>
    </source>
</evidence>
<evidence type="ECO:0000313" key="3">
    <source>
        <dbReference type="Proteomes" id="UP000199382"/>
    </source>
</evidence>